<proteinExistence type="predicted"/>
<accession>A0A0P1FDB6</accession>
<reference evidence="1 2" key="1">
    <citation type="submission" date="2015-09" db="EMBL/GenBank/DDBJ databases">
        <authorList>
            <consortium name="Swine Surveillance"/>
        </authorList>
    </citation>
    <scope>NUCLEOTIDE SEQUENCE [LARGE SCALE GENOMIC DNA]</scope>
    <source>
        <strain evidence="1 2">CECT 4357</strain>
    </source>
</reference>
<protein>
    <submittedName>
        <fullName evidence="1">Uncharacterized protein</fullName>
    </submittedName>
</protein>
<gene>
    <name evidence="1" type="ORF">TG4357_02302</name>
</gene>
<keyword evidence="2" id="KW-1185">Reference proteome</keyword>
<evidence type="ECO:0000313" key="1">
    <source>
        <dbReference type="EMBL" id="CUH66199.1"/>
    </source>
</evidence>
<dbReference type="STRING" id="53501.SAMN04488043_10432"/>
<name>A0A0P1FDB6_THAGE</name>
<dbReference type="EMBL" id="CYSA01000023">
    <property type="protein sequence ID" value="CUH66199.1"/>
    <property type="molecule type" value="Genomic_DNA"/>
</dbReference>
<evidence type="ECO:0000313" key="2">
    <source>
        <dbReference type="Proteomes" id="UP000051587"/>
    </source>
</evidence>
<dbReference type="AlphaFoldDB" id="A0A0P1FDB6"/>
<dbReference type="Proteomes" id="UP000051587">
    <property type="component" value="Unassembled WGS sequence"/>
</dbReference>
<sequence length="98" mass="11101">MEICPPKDVAETAWLEPSCSAWISLDGKIAVDRVLKLETLDTDFAALCEDLGTPLVPLPRTNQSEHAHYSTYYDDETRDIVARRYASDIESFGYRFEA</sequence>
<organism evidence="1 2">
    <name type="scientific">Thalassovita gelatinovora</name>
    <name type="common">Thalassobius gelatinovorus</name>
    <dbReference type="NCBI Taxonomy" id="53501"/>
    <lineage>
        <taxon>Bacteria</taxon>
        <taxon>Pseudomonadati</taxon>
        <taxon>Pseudomonadota</taxon>
        <taxon>Alphaproteobacteria</taxon>
        <taxon>Rhodobacterales</taxon>
        <taxon>Roseobacteraceae</taxon>
        <taxon>Thalassovita</taxon>
    </lineage>
</organism>